<dbReference type="AlphaFoldDB" id="A0A6N7XPE2"/>
<dbReference type="SFLD" id="SFLDG01067">
    <property type="entry name" value="SPASM/twitch_domain_containing"/>
    <property type="match status" value="1"/>
</dbReference>
<feature type="region of interest" description="Disordered" evidence="5">
    <location>
        <begin position="435"/>
        <end position="456"/>
    </location>
</feature>
<feature type="domain" description="Radical SAM core" evidence="6">
    <location>
        <begin position="93"/>
        <end position="303"/>
    </location>
</feature>
<evidence type="ECO:0000256" key="2">
    <source>
        <dbReference type="ARBA" id="ARBA00022723"/>
    </source>
</evidence>
<keyword evidence="3" id="KW-0408">Iron</keyword>
<dbReference type="InterPro" id="IPR007197">
    <property type="entry name" value="rSAM"/>
</dbReference>
<dbReference type="GO" id="GO:0046872">
    <property type="term" value="F:metal ion binding"/>
    <property type="evidence" value="ECO:0007669"/>
    <property type="project" value="UniProtKB-KW"/>
</dbReference>
<dbReference type="Gene3D" id="3.20.20.70">
    <property type="entry name" value="Aldolase class I"/>
    <property type="match status" value="1"/>
</dbReference>
<evidence type="ECO:0000256" key="5">
    <source>
        <dbReference type="SAM" id="MobiDB-lite"/>
    </source>
</evidence>
<dbReference type="SFLD" id="SFLDS00029">
    <property type="entry name" value="Radical_SAM"/>
    <property type="match status" value="1"/>
</dbReference>
<dbReference type="InterPro" id="IPR058240">
    <property type="entry name" value="rSAM_sf"/>
</dbReference>
<evidence type="ECO:0000313" key="7">
    <source>
        <dbReference type="EMBL" id="MST72854.1"/>
    </source>
</evidence>
<sequence>MLYDDFDGNLPKVESMVNKFAGSGDKINDAQLRLFNMVMGYMKDPDNNWRRLVDNVINNVDREVARTFVQNFFVNSVTLGGNIQRQVNEREGCNCPWAILMDPTTACNLHCNGCWAANYTDSKQKSMTFDELNSIITQGKELGTYVYLYTGGEPTLRKRDLIRLCELHPDCYFSAFTNGTLVDEEFADEIARVKNFMPAFSIEGFEEATDARRGKGTFAKVTHAMDLLRERRLPFGASICYTSQNYDSITSDEFIQFLVDKGVLFAWIFTYMPVGLGAPVELLATAEQRSGMYHKVRDNWRNNVPIFFADFWNDGEYTGGCIAGGRRYLHINAGGDAEPCAFIHYSDSNIREKSLLECYKSPLFKSYQAHQPFNTNMLRPCPLLDNPGRLSEMVHETGAKSTDYTHPEDVDELESKTKAVAERWAVASEPLWEKSPKKRLSDRLAAEGKDPNSWIS</sequence>
<evidence type="ECO:0000256" key="3">
    <source>
        <dbReference type="ARBA" id="ARBA00023004"/>
    </source>
</evidence>
<comment type="caution">
    <text evidence="7">The sequence shown here is derived from an EMBL/GenBank/DDBJ whole genome shotgun (WGS) entry which is preliminary data.</text>
</comment>
<protein>
    <submittedName>
        <fullName evidence="7">Radical SAM protein</fullName>
    </submittedName>
</protein>
<dbReference type="PANTHER" id="PTHR43524">
    <property type="entry name" value="RADICAL SAM SUPERFAMILY PROTEIN"/>
    <property type="match status" value="1"/>
</dbReference>
<reference evidence="7 8" key="1">
    <citation type="submission" date="2019-08" db="EMBL/GenBank/DDBJ databases">
        <title>In-depth cultivation of the pig gut microbiome towards novel bacterial diversity and tailored functional studies.</title>
        <authorList>
            <person name="Wylensek D."/>
            <person name="Hitch T.C.A."/>
            <person name="Clavel T."/>
        </authorList>
    </citation>
    <scope>NUCLEOTIDE SEQUENCE [LARGE SCALE GENOMIC DNA]</scope>
    <source>
        <strain evidence="7 8">CA-Schmier-601-WT-1</strain>
    </source>
</reference>
<name>A0A6N7XPE2_9ACTN</name>
<dbReference type="Proteomes" id="UP000469325">
    <property type="component" value="Unassembled WGS sequence"/>
</dbReference>
<evidence type="ECO:0000313" key="8">
    <source>
        <dbReference type="Proteomes" id="UP000469325"/>
    </source>
</evidence>
<dbReference type="Pfam" id="PF04055">
    <property type="entry name" value="Radical_SAM"/>
    <property type="match status" value="1"/>
</dbReference>
<dbReference type="GO" id="GO:0003824">
    <property type="term" value="F:catalytic activity"/>
    <property type="evidence" value="ECO:0007669"/>
    <property type="project" value="InterPro"/>
</dbReference>
<evidence type="ECO:0000259" key="6">
    <source>
        <dbReference type="PROSITE" id="PS51918"/>
    </source>
</evidence>
<keyword evidence="2" id="KW-0479">Metal-binding</keyword>
<evidence type="ECO:0000256" key="4">
    <source>
        <dbReference type="ARBA" id="ARBA00023014"/>
    </source>
</evidence>
<dbReference type="EMBL" id="VUNC01000005">
    <property type="protein sequence ID" value="MST72854.1"/>
    <property type="molecule type" value="Genomic_DNA"/>
</dbReference>
<dbReference type="CDD" id="cd21128">
    <property type="entry name" value="SPASM_rSAM"/>
    <property type="match status" value="1"/>
</dbReference>
<feature type="compositionally biased region" description="Basic and acidic residues" evidence="5">
    <location>
        <begin position="435"/>
        <end position="450"/>
    </location>
</feature>
<keyword evidence="1" id="KW-0949">S-adenosyl-L-methionine</keyword>
<dbReference type="InterPro" id="IPR013785">
    <property type="entry name" value="Aldolase_TIM"/>
</dbReference>
<dbReference type="CDD" id="cd01335">
    <property type="entry name" value="Radical_SAM"/>
    <property type="match status" value="1"/>
</dbReference>
<gene>
    <name evidence="7" type="ORF">FYJ68_07015</name>
</gene>
<accession>A0A6N7XPE2</accession>
<evidence type="ECO:0000256" key="1">
    <source>
        <dbReference type="ARBA" id="ARBA00022691"/>
    </source>
</evidence>
<dbReference type="SUPFAM" id="SSF102114">
    <property type="entry name" value="Radical SAM enzymes"/>
    <property type="match status" value="1"/>
</dbReference>
<proteinExistence type="predicted"/>
<dbReference type="PROSITE" id="PS51918">
    <property type="entry name" value="RADICAL_SAM"/>
    <property type="match status" value="1"/>
</dbReference>
<dbReference type="PANTHER" id="PTHR43524:SF1">
    <property type="entry name" value="RADICAL SAM SUPERFAMILY PROTEIN"/>
    <property type="match status" value="1"/>
</dbReference>
<organism evidence="7 8">
    <name type="scientific">Olsenella porci</name>
    <dbReference type="NCBI Taxonomy" id="2652279"/>
    <lineage>
        <taxon>Bacteria</taxon>
        <taxon>Bacillati</taxon>
        <taxon>Actinomycetota</taxon>
        <taxon>Coriobacteriia</taxon>
        <taxon>Coriobacteriales</taxon>
        <taxon>Atopobiaceae</taxon>
        <taxon>Olsenella</taxon>
    </lineage>
</organism>
<dbReference type="GO" id="GO:0051536">
    <property type="term" value="F:iron-sulfur cluster binding"/>
    <property type="evidence" value="ECO:0007669"/>
    <property type="project" value="UniProtKB-KW"/>
</dbReference>
<keyword evidence="8" id="KW-1185">Reference proteome</keyword>
<keyword evidence="4" id="KW-0411">Iron-sulfur</keyword>